<dbReference type="EMBL" id="JBHFEH010000052">
    <property type="protein sequence ID" value="KAL2050115.1"/>
    <property type="molecule type" value="Genomic_DNA"/>
</dbReference>
<proteinExistence type="predicted"/>
<name>A0ABR4AXU2_9LECA</name>
<evidence type="ECO:0000313" key="2">
    <source>
        <dbReference type="Proteomes" id="UP001590951"/>
    </source>
</evidence>
<organism evidence="1 2">
    <name type="scientific">Lepraria finkii</name>
    <dbReference type="NCBI Taxonomy" id="1340010"/>
    <lineage>
        <taxon>Eukaryota</taxon>
        <taxon>Fungi</taxon>
        <taxon>Dikarya</taxon>
        <taxon>Ascomycota</taxon>
        <taxon>Pezizomycotina</taxon>
        <taxon>Lecanoromycetes</taxon>
        <taxon>OSLEUM clade</taxon>
        <taxon>Lecanoromycetidae</taxon>
        <taxon>Lecanorales</taxon>
        <taxon>Lecanorineae</taxon>
        <taxon>Stereocaulaceae</taxon>
        <taxon>Lepraria</taxon>
    </lineage>
</organism>
<evidence type="ECO:0000313" key="1">
    <source>
        <dbReference type="EMBL" id="KAL2050115.1"/>
    </source>
</evidence>
<sequence length="85" mass="9644">MWPFRQKETPLLPTTITNPATDEEYQIVLKNLQNARNVFGEGSKQYTECKQIAQSYLASNKNMPVSKNDGHDELISILQSMAIKS</sequence>
<protein>
    <submittedName>
        <fullName evidence="1">Uncharacterized protein</fullName>
    </submittedName>
</protein>
<keyword evidence="2" id="KW-1185">Reference proteome</keyword>
<reference evidence="1 2" key="1">
    <citation type="submission" date="2024-09" db="EMBL/GenBank/DDBJ databases">
        <title>Rethinking Asexuality: The Enigmatic Case of Functional Sexual Genes in Lepraria (Stereocaulaceae).</title>
        <authorList>
            <person name="Doellman M."/>
            <person name="Sun Y."/>
            <person name="Barcenas-Pena A."/>
            <person name="Lumbsch H.T."/>
            <person name="Grewe F."/>
        </authorList>
    </citation>
    <scope>NUCLEOTIDE SEQUENCE [LARGE SCALE GENOMIC DNA]</scope>
    <source>
        <strain evidence="1 2">Grewe 0041</strain>
    </source>
</reference>
<accession>A0ABR4AXU2</accession>
<gene>
    <name evidence="1" type="ORF">ABVK25_009618</name>
</gene>
<dbReference type="Proteomes" id="UP001590951">
    <property type="component" value="Unassembled WGS sequence"/>
</dbReference>
<comment type="caution">
    <text evidence="1">The sequence shown here is derived from an EMBL/GenBank/DDBJ whole genome shotgun (WGS) entry which is preliminary data.</text>
</comment>